<dbReference type="HOGENOM" id="CLU_2564529_0_0_1"/>
<keyword evidence="2" id="KW-1185">Reference proteome</keyword>
<gene>
    <name evidence="1" type="ORF">M378DRAFT_167312</name>
</gene>
<name>A0A0C2SDN1_AMAMK</name>
<sequence>MQGRTPFAEPIANDLLPSIASRFICPVTRLTVKFGRGCISFQTNISNCQTAITDDIKSQPRPWYRGGLLYYIPNVITGHRCQ</sequence>
<feature type="non-terminal residue" evidence="1">
    <location>
        <position position="82"/>
    </location>
</feature>
<evidence type="ECO:0000313" key="1">
    <source>
        <dbReference type="EMBL" id="KIL61135.1"/>
    </source>
</evidence>
<reference evidence="1 2" key="1">
    <citation type="submission" date="2014-04" db="EMBL/GenBank/DDBJ databases">
        <title>Evolutionary Origins and Diversification of the Mycorrhizal Mutualists.</title>
        <authorList>
            <consortium name="DOE Joint Genome Institute"/>
            <consortium name="Mycorrhizal Genomics Consortium"/>
            <person name="Kohler A."/>
            <person name="Kuo A."/>
            <person name="Nagy L.G."/>
            <person name="Floudas D."/>
            <person name="Copeland A."/>
            <person name="Barry K.W."/>
            <person name="Cichocki N."/>
            <person name="Veneault-Fourrey C."/>
            <person name="LaButti K."/>
            <person name="Lindquist E.A."/>
            <person name="Lipzen A."/>
            <person name="Lundell T."/>
            <person name="Morin E."/>
            <person name="Murat C."/>
            <person name="Riley R."/>
            <person name="Ohm R."/>
            <person name="Sun H."/>
            <person name="Tunlid A."/>
            <person name="Henrissat B."/>
            <person name="Grigoriev I.V."/>
            <person name="Hibbett D.S."/>
            <person name="Martin F."/>
        </authorList>
    </citation>
    <scope>NUCLEOTIDE SEQUENCE [LARGE SCALE GENOMIC DNA]</scope>
    <source>
        <strain evidence="1 2">Koide BX008</strain>
    </source>
</reference>
<accession>A0A0C2SDN1</accession>
<evidence type="ECO:0000313" key="2">
    <source>
        <dbReference type="Proteomes" id="UP000054549"/>
    </source>
</evidence>
<protein>
    <submittedName>
        <fullName evidence="1">Uncharacterized protein</fullName>
    </submittedName>
</protein>
<dbReference type="Proteomes" id="UP000054549">
    <property type="component" value="Unassembled WGS sequence"/>
</dbReference>
<dbReference type="InParanoid" id="A0A0C2SDN1"/>
<dbReference type="EMBL" id="KN818288">
    <property type="protein sequence ID" value="KIL61135.1"/>
    <property type="molecule type" value="Genomic_DNA"/>
</dbReference>
<organism evidence="1 2">
    <name type="scientific">Amanita muscaria (strain Koide BX008)</name>
    <dbReference type="NCBI Taxonomy" id="946122"/>
    <lineage>
        <taxon>Eukaryota</taxon>
        <taxon>Fungi</taxon>
        <taxon>Dikarya</taxon>
        <taxon>Basidiomycota</taxon>
        <taxon>Agaricomycotina</taxon>
        <taxon>Agaricomycetes</taxon>
        <taxon>Agaricomycetidae</taxon>
        <taxon>Agaricales</taxon>
        <taxon>Pluteineae</taxon>
        <taxon>Amanitaceae</taxon>
        <taxon>Amanita</taxon>
    </lineage>
</organism>
<proteinExistence type="predicted"/>
<dbReference type="AlphaFoldDB" id="A0A0C2SDN1"/>